<accession>A0ABR4E2E3</accession>
<comment type="subcellular location">
    <subcellularLocation>
        <location evidence="1">Membrane</location>
        <topology evidence="1">Multi-pass membrane protein</topology>
    </subcellularLocation>
</comment>
<feature type="domain" description="Major facilitator superfamily (MFS) profile" evidence="8">
    <location>
        <begin position="61"/>
        <end position="582"/>
    </location>
</feature>
<keyword evidence="2" id="KW-0813">Transport</keyword>
<feature type="region of interest" description="Disordered" evidence="6">
    <location>
        <begin position="619"/>
        <end position="650"/>
    </location>
</feature>
<protein>
    <recommendedName>
        <fullName evidence="8">Major facilitator superfamily (MFS) profile domain-containing protein</fullName>
    </recommendedName>
</protein>
<feature type="transmembrane region" description="Helical" evidence="7">
    <location>
        <begin position="427"/>
        <end position="452"/>
    </location>
</feature>
<dbReference type="PROSITE" id="PS00216">
    <property type="entry name" value="SUGAR_TRANSPORT_1"/>
    <property type="match status" value="1"/>
</dbReference>
<evidence type="ECO:0000256" key="5">
    <source>
        <dbReference type="ARBA" id="ARBA00023136"/>
    </source>
</evidence>
<evidence type="ECO:0000256" key="4">
    <source>
        <dbReference type="ARBA" id="ARBA00022989"/>
    </source>
</evidence>
<feature type="transmembrane region" description="Helical" evidence="7">
    <location>
        <begin position="128"/>
        <end position="146"/>
    </location>
</feature>
<dbReference type="InterPro" id="IPR005829">
    <property type="entry name" value="Sugar_transporter_CS"/>
</dbReference>
<dbReference type="InterPro" id="IPR010573">
    <property type="entry name" value="MFS_Str1/Tri12-like"/>
</dbReference>
<feature type="transmembrane region" description="Helical" evidence="7">
    <location>
        <begin position="60"/>
        <end position="85"/>
    </location>
</feature>
<feature type="transmembrane region" description="Helical" evidence="7">
    <location>
        <begin position="216"/>
        <end position="237"/>
    </location>
</feature>
<feature type="transmembrane region" description="Helical" evidence="7">
    <location>
        <begin position="368"/>
        <end position="388"/>
    </location>
</feature>
<feature type="transmembrane region" description="Helical" evidence="7">
    <location>
        <begin position="97"/>
        <end position="116"/>
    </location>
</feature>
<dbReference type="InterPro" id="IPR036259">
    <property type="entry name" value="MFS_trans_sf"/>
</dbReference>
<keyword evidence="10" id="KW-1185">Reference proteome</keyword>
<name>A0ABR4E2E3_9PEZI</name>
<dbReference type="Pfam" id="PF06609">
    <property type="entry name" value="TRI12"/>
    <property type="match status" value="1"/>
</dbReference>
<dbReference type="Gene3D" id="1.20.1250.20">
    <property type="entry name" value="MFS general substrate transporter like domains"/>
    <property type="match status" value="1"/>
</dbReference>
<evidence type="ECO:0000313" key="10">
    <source>
        <dbReference type="Proteomes" id="UP001600888"/>
    </source>
</evidence>
<dbReference type="PANTHER" id="PTHR23501:SF195">
    <property type="entry name" value="PEP5"/>
    <property type="match status" value="1"/>
</dbReference>
<keyword evidence="3 7" id="KW-0812">Transmembrane</keyword>
<feature type="transmembrane region" description="Helical" evidence="7">
    <location>
        <begin position="330"/>
        <end position="348"/>
    </location>
</feature>
<feature type="transmembrane region" description="Helical" evidence="7">
    <location>
        <begin position="290"/>
        <end position="309"/>
    </location>
</feature>
<feature type="transmembrane region" description="Helical" evidence="7">
    <location>
        <begin position="400"/>
        <end position="421"/>
    </location>
</feature>
<feature type="transmembrane region" description="Helical" evidence="7">
    <location>
        <begin position="183"/>
        <end position="204"/>
    </location>
</feature>
<keyword evidence="5 7" id="KW-0472">Membrane</keyword>
<dbReference type="PROSITE" id="PS50850">
    <property type="entry name" value="MFS"/>
    <property type="match status" value="1"/>
</dbReference>
<dbReference type="Proteomes" id="UP001600888">
    <property type="component" value="Unassembled WGS sequence"/>
</dbReference>
<evidence type="ECO:0000256" key="3">
    <source>
        <dbReference type="ARBA" id="ARBA00022692"/>
    </source>
</evidence>
<evidence type="ECO:0000256" key="1">
    <source>
        <dbReference type="ARBA" id="ARBA00004141"/>
    </source>
</evidence>
<comment type="caution">
    <text evidence="9">The sequence shown here is derived from an EMBL/GenBank/DDBJ whole genome shotgun (WGS) entry which is preliminary data.</text>
</comment>
<feature type="compositionally biased region" description="Gly residues" evidence="6">
    <location>
        <begin position="9"/>
        <end position="18"/>
    </location>
</feature>
<evidence type="ECO:0000259" key="8">
    <source>
        <dbReference type="PROSITE" id="PS50850"/>
    </source>
</evidence>
<reference evidence="9 10" key="1">
    <citation type="submission" date="2024-03" db="EMBL/GenBank/DDBJ databases">
        <title>A high-quality draft genome sequence of Diaporthe vaccinii, a causative agent of upright dieback and viscid rot disease in cranberry plants.</title>
        <authorList>
            <person name="Sarrasin M."/>
            <person name="Lang B.F."/>
            <person name="Burger G."/>
        </authorList>
    </citation>
    <scope>NUCLEOTIDE SEQUENCE [LARGE SCALE GENOMIC DNA]</scope>
    <source>
        <strain evidence="9 10">IS7</strain>
    </source>
</reference>
<feature type="region of interest" description="Disordered" evidence="6">
    <location>
        <begin position="1"/>
        <end position="23"/>
    </location>
</feature>
<evidence type="ECO:0000313" key="9">
    <source>
        <dbReference type="EMBL" id="KAL2276597.1"/>
    </source>
</evidence>
<feature type="transmembrane region" description="Helical" evidence="7">
    <location>
        <begin position="551"/>
        <end position="577"/>
    </location>
</feature>
<dbReference type="SUPFAM" id="SSF103473">
    <property type="entry name" value="MFS general substrate transporter"/>
    <property type="match status" value="1"/>
</dbReference>
<feature type="transmembrane region" description="Helical" evidence="7">
    <location>
        <begin position="257"/>
        <end position="278"/>
    </location>
</feature>
<dbReference type="EMBL" id="JBAWTH010000110">
    <property type="protein sequence ID" value="KAL2276597.1"/>
    <property type="molecule type" value="Genomic_DNA"/>
</dbReference>
<sequence length="650" mass="70325">MKQHEAGVVGAGGGGGGDQSKDSWEKWTEETKAAIEFEEDPHRAALFDNPKLVYVGKKTWAALIALGISLGAPIGLAFVTLNAVLVMVTEEVGGQNLIPWVVGAWSVASASTAGLGGYLSDIFGRRNIILVGNLLVFIGCILGATARSIEVIITAQALVGMGAGFLFDAFAAATEMLPNKWRALAAGMVEAGINVPWATISGVLANAVARYASWRWIYYIAILWSFLAFKATALLYWPVSRPRGDFHKSRGQQFKELDYIGLFSITAGLIILVSGLTLGGETYPWDHPFTVAPLAAGPAILLLGCLYDWTVAANPMIPLKLFKPKMFRRYVAILIVLFMSGMNFHALSTLLPQGSLLMFTTDGMEIGVMSLPSTIIQLVVGVMVPLFSHRIPEYIPHCTIKWQVVAAMVMQVVFLALSAASVDPNNYYAYIFLTGLGVPMFTGVTVLSYAIAGMHVPHSQLGTALGFLGTFRSTGGAVGNALFRYIFQTTSEHMTAQRLRPVCERLGACPTEAAFNTLLVDAVAYNQGVPGKLTDLSPQVRRAIQEALRGAYGYSFRVVFCATIPLGVIALLCALSIDDPHAFMNNHIQMRMYERSVLGFRKSDSPELTGATVLFPGRKKHLDGKDGELEMQRMPSQSSHAQLDAETKSL</sequence>
<organism evidence="9 10">
    <name type="scientific">Diaporthe vaccinii</name>
    <dbReference type="NCBI Taxonomy" id="105482"/>
    <lineage>
        <taxon>Eukaryota</taxon>
        <taxon>Fungi</taxon>
        <taxon>Dikarya</taxon>
        <taxon>Ascomycota</taxon>
        <taxon>Pezizomycotina</taxon>
        <taxon>Sordariomycetes</taxon>
        <taxon>Sordariomycetidae</taxon>
        <taxon>Diaporthales</taxon>
        <taxon>Diaporthaceae</taxon>
        <taxon>Diaporthe</taxon>
        <taxon>Diaporthe eres species complex</taxon>
    </lineage>
</organism>
<keyword evidence="4 7" id="KW-1133">Transmembrane helix</keyword>
<dbReference type="InterPro" id="IPR020846">
    <property type="entry name" value="MFS_dom"/>
</dbReference>
<proteinExistence type="predicted"/>
<evidence type="ECO:0000256" key="2">
    <source>
        <dbReference type="ARBA" id="ARBA00022448"/>
    </source>
</evidence>
<gene>
    <name evidence="9" type="ORF">FJTKL_00769</name>
</gene>
<feature type="transmembrane region" description="Helical" evidence="7">
    <location>
        <begin position="152"/>
        <end position="171"/>
    </location>
</feature>
<evidence type="ECO:0000256" key="7">
    <source>
        <dbReference type="SAM" id="Phobius"/>
    </source>
</evidence>
<dbReference type="PANTHER" id="PTHR23501">
    <property type="entry name" value="MAJOR FACILITATOR SUPERFAMILY"/>
    <property type="match status" value="1"/>
</dbReference>
<evidence type="ECO:0000256" key="6">
    <source>
        <dbReference type="SAM" id="MobiDB-lite"/>
    </source>
</evidence>